<protein>
    <submittedName>
        <fullName evidence="4">dTDP-4-amino-4,6-dideoxygalactose transaminase</fullName>
    </submittedName>
</protein>
<name>A0A286AEL3_9SPHI</name>
<keyword evidence="5" id="KW-1185">Reference proteome</keyword>
<dbReference type="GO" id="GO:0000271">
    <property type="term" value="P:polysaccharide biosynthetic process"/>
    <property type="evidence" value="ECO:0007669"/>
    <property type="project" value="TreeGrafter"/>
</dbReference>
<dbReference type="GO" id="GO:0030170">
    <property type="term" value="F:pyridoxal phosphate binding"/>
    <property type="evidence" value="ECO:0007669"/>
    <property type="project" value="TreeGrafter"/>
</dbReference>
<dbReference type="PIRSF" id="PIRSF000390">
    <property type="entry name" value="PLP_StrS"/>
    <property type="match status" value="1"/>
</dbReference>
<dbReference type="EMBL" id="OCMT01000005">
    <property type="protein sequence ID" value="SOD20331.1"/>
    <property type="molecule type" value="Genomic_DNA"/>
</dbReference>
<evidence type="ECO:0000256" key="1">
    <source>
        <dbReference type="PIRSR" id="PIRSR000390-1"/>
    </source>
</evidence>
<dbReference type="GO" id="GO:0008483">
    <property type="term" value="F:transaminase activity"/>
    <property type="evidence" value="ECO:0007669"/>
    <property type="project" value="TreeGrafter"/>
</dbReference>
<dbReference type="SUPFAM" id="SSF53383">
    <property type="entry name" value="PLP-dependent transferases"/>
    <property type="match status" value="1"/>
</dbReference>
<evidence type="ECO:0000256" key="3">
    <source>
        <dbReference type="RuleBase" id="RU004508"/>
    </source>
</evidence>
<dbReference type="Pfam" id="PF01041">
    <property type="entry name" value="DegT_DnrJ_EryC1"/>
    <property type="match status" value="1"/>
</dbReference>
<reference evidence="5" key="1">
    <citation type="submission" date="2017-09" db="EMBL/GenBank/DDBJ databases">
        <authorList>
            <person name="Varghese N."/>
            <person name="Submissions S."/>
        </authorList>
    </citation>
    <scope>NUCLEOTIDE SEQUENCE [LARGE SCALE GENOMIC DNA]</scope>
    <source>
        <strain evidence="5">CGMCC 1.12803</strain>
    </source>
</reference>
<dbReference type="Proteomes" id="UP000219281">
    <property type="component" value="Unassembled WGS sequence"/>
</dbReference>
<proteinExistence type="inferred from homology"/>
<dbReference type="RefSeq" id="WP_097133840.1">
    <property type="nucleotide sequence ID" value="NZ_OCMT01000005.1"/>
</dbReference>
<dbReference type="InterPro" id="IPR015424">
    <property type="entry name" value="PyrdxlP-dep_Trfase"/>
</dbReference>
<dbReference type="AlphaFoldDB" id="A0A286AEL3"/>
<dbReference type="PANTHER" id="PTHR30244:SF42">
    <property type="entry name" value="UDP-2-ACETAMIDO-2-DEOXY-3-OXO-D-GLUCURONATE AMINOTRANSFERASE"/>
    <property type="match status" value="1"/>
</dbReference>
<dbReference type="CDD" id="cd00616">
    <property type="entry name" value="AHBA_syn"/>
    <property type="match status" value="1"/>
</dbReference>
<comment type="similarity">
    <text evidence="3">Belongs to the DegT/DnrJ/EryC1 family.</text>
</comment>
<dbReference type="OrthoDB" id="9804264at2"/>
<dbReference type="InterPro" id="IPR015422">
    <property type="entry name" value="PyrdxlP-dep_Trfase_small"/>
</dbReference>
<accession>A0A286AEL3</accession>
<evidence type="ECO:0000313" key="4">
    <source>
        <dbReference type="EMBL" id="SOD20331.1"/>
    </source>
</evidence>
<organism evidence="4 5">
    <name type="scientific">Pedobacter xixiisoli</name>
    <dbReference type="NCBI Taxonomy" id="1476464"/>
    <lineage>
        <taxon>Bacteria</taxon>
        <taxon>Pseudomonadati</taxon>
        <taxon>Bacteroidota</taxon>
        <taxon>Sphingobacteriia</taxon>
        <taxon>Sphingobacteriales</taxon>
        <taxon>Sphingobacteriaceae</taxon>
        <taxon>Pedobacter</taxon>
    </lineage>
</organism>
<dbReference type="InterPro" id="IPR015421">
    <property type="entry name" value="PyrdxlP-dep_Trfase_major"/>
</dbReference>
<sequence length="378" mass="41890">MADSNIQIPFFDASASYHLQKEEIDRAIQNVLDKGAFINGREVELFSYSLASYLGVNHVVPCANGTDALSLALMALELDKEDEIIIPAFNFIAAAEAVALLGLVPVFVDICENDFNIDSSLIEGKLTSKTRAIMVTHLFGASAQMDEIKTVAEKHNLYIIEDAAQSLGSEYRNQKLGTLGHIGCTSFFPTKNLSCFGDGGAVFTNDAILAGKIKMIANHGQIKKYEHEIIGVNSRLDTLQAAILNVKLHKLNEAIEARRNIANLYHEHLKDVEKVQLPFESPKTVHSFNQYCILLENKLVRDALKEYLKNAGISTMIYYPKPTHLQKAFSICGGTEGDFPLSENACERILALPIFPTLDIQQQHYIINQLKTFISDAN</sequence>
<dbReference type="InterPro" id="IPR000653">
    <property type="entry name" value="DegT/StrS_aminotransferase"/>
</dbReference>
<gene>
    <name evidence="4" type="ORF">SAMN06297358_4047</name>
</gene>
<dbReference type="Gene3D" id="3.90.1150.10">
    <property type="entry name" value="Aspartate Aminotransferase, domain 1"/>
    <property type="match status" value="1"/>
</dbReference>
<dbReference type="Gene3D" id="3.40.640.10">
    <property type="entry name" value="Type I PLP-dependent aspartate aminotransferase-like (Major domain)"/>
    <property type="match status" value="1"/>
</dbReference>
<feature type="active site" description="Proton acceptor" evidence="1">
    <location>
        <position position="191"/>
    </location>
</feature>
<evidence type="ECO:0000256" key="2">
    <source>
        <dbReference type="PIRSR" id="PIRSR000390-2"/>
    </source>
</evidence>
<dbReference type="PANTHER" id="PTHR30244">
    <property type="entry name" value="TRANSAMINASE"/>
    <property type="match status" value="1"/>
</dbReference>
<feature type="modified residue" description="N6-(pyridoxal phosphate)lysine" evidence="2">
    <location>
        <position position="191"/>
    </location>
</feature>
<keyword evidence="2 3" id="KW-0663">Pyridoxal phosphate</keyword>
<evidence type="ECO:0000313" key="5">
    <source>
        <dbReference type="Proteomes" id="UP000219281"/>
    </source>
</evidence>